<name>A0A2T0JXF0_9ACTN</name>
<accession>A0A2T0JXF0</accession>
<evidence type="ECO:0000313" key="1">
    <source>
        <dbReference type="EMBL" id="PRX12225.1"/>
    </source>
</evidence>
<protein>
    <submittedName>
        <fullName evidence="1">Uncharacterized protein</fullName>
    </submittedName>
</protein>
<reference evidence="1 2" key="1">
    <citation type="submission" date="2018-03" db="EMBL/GenBank/DDBJ databases">
        <title>Genomic Encyclopedia of Archaeal and Bacterial Type Strains, Phase II (KMG-II): from individual species to whole genera.</title>
        <authorList>
            <person name="Goeker M."/>
        </authorList>
    </citation>
    <scope>NUCLEOTIDE SEQUENCE [LARGE SCALE GENOMIC DNA]</scope>
    <source>
        <strain evidence="1 2">DSM 43146</strain>
    </source>
</reference>
<organism evidence="1 2">
    <name type="scientific">Actinoplanes italicus</name>
    <dbReference type="NCBI Taxonomy" id="113567"/>
    <lineage>
        <taxon>Bacteria</taxon>
        <taxon>Bacillati</taxon>
        <taxon>Actinomycetota</taxon>
        <taxon>Actinomycetes</taxon>
        <taxon>Micromonosporales</taxon>
        <taxon>Micromonosporaceae</taxon>
        <taxon>Actinoplanes</taxon>
    </lineage>
</organism>
<sequence length="226" mass="24524">MSFRAGDVLVVSCPFAPTVVTGLDRYHVSIRWPWWEIDPESEDVRWSGDAALGLDDPDELYVTEPPTGSLTVGDTCRVGMPPRIVHVLEADEFDEPQLTGWLPRPTKVLLVLRAGEEPNPEYEFQGTTVEVDGGVPITFETIFRPYAFLELGDDVADAAGRAWRFGGALGWTAYDDGEGVPAWPLTLLSGCADPAAVTAATASGSHDDEVARWRAAAGLEPRNAVR</sequence>
<keyword evidence="2" id="KW-1185">Reference proteome</keyword>
<dbReference type="EMBL" id="PVMZ01000029">
    <property type="protein sequence ID" value="PRX12225.1"/>
    <property type="molecule type" value="Genomic_DNA"/>
</dbReference>
<evidence type="ECO:0000313" key="2">
    <source>
        <dbReference type="Proteomes" id="UP000239415"/>
    </source>
</evidence>
<gene>
    <name evidence="1" type="ORF">CLV67_12982</name>
</gene>
<proteinExistence type="predicted"/>
<dbReference type="Proteomes" id="UP000239415">
    <property type="component" value="Unassembled WGS sequence"/>
</dbReference>
<dbReference type="AlphaFoldDB" id="A0A2T0JXF0"/>
<comment type="caution">
    <text evidence="1">The sequence shown here is derived from an EMBL/GenBank/DDBJ whole genome shotgun (WGS) entry which is preliminary data.</text>
</comment>